<evidence type="ECO:0000313" key="3">
    <source>
        <dbReference type="Proteomes" id="UP000247612"/>
    </source>
</evidence>
<sequence length="407" mass="48540">MFMRNTIGYQIKNCRKYKGYSLQAVSEATGISFVRLSKFERGTEKPTAQNINKIENVLMVDFSNTDIIDDEINALMAEFKESIFYLRNNNNYYLDLIESNRERYVISSNYYKILLIEYIVNVLANYDDVIKLENEIEATINHSMIDFQLFIEYRAVRKHSMKQYDSAMKLLKEALIIANDEKNMGMIYYHYGIIAHSCEQYFEAYDYLVKAKYIFDKYYSYLRSGKCDLQIGNIYIRLGRYDLALNKLNEWLKALKDTKEERNIKAIIFRNMAWVNILMRDHEAAIKLIKEAEKLSPKNGNAILYKIWCLYKLEDYKSAYKVILNNKQLEKDKIYRDRFILFSYLVKDRNEHPRKRTLDQAKKVYEQFLIEKKAGVLDFYLTILIEILEKSNETKELIYYLKIKAKV</sequence>
<dbReference type="AlphaFoldDB" id="A0A318KVH5"/>
<dbReference type="Pfam" id="PF01381">
    <property type="entry name" value="HTH_3"/>
    <property type="match status" value="1"/>
</dbReference>
<organism evidence="2 3">
    <name type="scientific">Dielma fastidiosa</name>
    <dbReference type="NCBI Taxonomy" id="1034346"/>
    <lineage>
        <taxon>Bacteria</taxon>
        <taxon>Bacillati</taxon>
        <taxon>Bacillota</taxon>
        <taxon>Erysipelotrichia</taxon>
        <taxon>Erysipelotrichales</taxon>
        <taxon>Erysipelotrichaceae</taxon>
        <taxon>Dielma</taxon>
    </lineage>
</organism>
<dbReference type="PROSITE" id="PS50943">
    <property type="entry name" value="HTH_CROC1"/>
    <property type="match status" value="1"/>
</dbReference>
<dbReference type="CDD" id="cd00093">
    <property type="entry name" value="HTH_XRE"/>
    <property type="match status" value="1"/>
</dbReference>
<dbReference type="STRING" id="1034346.GCA_000313565_02011"/>
<dbReference type="SUPFAM" id="SSF48452">
    <property type="entry name" value="TPR-like"/>
    <property type="match status" value="1"/>
</dbReference>
<feature type="domain" description="HTH cro/C1-type" evidence="1">
    <location>
        <begin position="11"/>
        <end position="65"/>
    </location>
</feature>
<dbReference type="InterPro" id="IPR010982">
    <property type="entry name" value="Lambda_DNA-bd_dom_sf"/>
</dbReference>
<dbReference type="InterPro" id="IPR001387">
    <property type="entry name" value="Cro/C1-type_HTH"/>
</dbReference>
<dbReference type="SUPFAM" id="SSF47413">
    <property type="entry name" value="lambda repressor-like DNA-binding domains"/>
    <property type="match status" value="1"/>
</dbReference>
<proteinExistence type="predicted"/>
<dbReference type="Gene3D" id="1.10.260.40">
    <property type="entry name" value="lambda repressor-like DNA-binding domains"/>
    <property type="match status" value="1"/>
</dbReference>
<comment type="caution">
    <text evidence="2">The sequence shown here is derived from an EMBL/GenBank/DDBJ whole genome shotgun (WGS) entry which is preliminary data.</text>
</comment>
<accession>A0A318KVH5</accession>
<dbReference type="InterPro" id="IPR011990">
    <property type="entry name" value="TPR-like_helical_dom_sf"/>
</dbReference>
<name>A0A318KVH5_9FIRM</name>
<gene>
    <name evidence="2" type="ORF">DES51_103167</name>
</gene>
<dbReference type="Proteomes" id="UP000247612">
    <property type="component" value="Unassembled WGS sequence"/>
</dbReference>
<dbReference type="GO" id="GO:0003677">
    <property type="term" value="F:DNA binding"/>
    <property type="evidence" value="ECO:0007669"/>
    <property type="project" value="InterPro"/>
</dbReference>
<dbReference type="EMBL" id="QJKH01000003">
    <property type="protein sequence ID" value="PXX80572.1"/>
    <property type="molecule type" value="Genomic_DNA"/>
</dbReference>
<evidence type="ECO:0000313" key="2">
    <source>
        <dbReference type="EMBL" id="PXX80572.1"/>
    </source>
</evidence>
<dbReference type="Gene3D" id="1.25.40.10">
    <property type="entry name" value="Tetratricopeptide repeat domain"/>
    <property type="match status" value="1"/>
</dbReference>
<protein>
    <submittedName>
        <fullName evidence="2">Helix-turn-helix protein</fullName>
    </submittedName>
</protein>
<dbReference type="OrthoDB" id="252257at2"/>
<evidence type="ECO:0000259" key="1">
    <source>
        <dbReference type="PROSITE" id="PS50943"/>
    </source>
</evidence>
<dbReference type="SMART" id="SM00530">
    <property type="entry name" value="HTH_XRE"/>
    <property type="match status" value="1"/>
</dbReference>
<keyword evidence="3" id="KW-1185">Reference proteome</keyword>
<reference evidence="2 3" key="1">
    <citation type="submission" date="2018-05" db="EMBL/GenBank/DDBJ databases">
        <title>Genomic Encyclopedia of Type Strains, Phase IV (KMG-IV): sequencing the most valuable type-strain genomes for metagenomic binning, comparative biology and taxonomic classification.</title>
        <authorList>
            <person name="Goeker M."/>
        </authorList>
    </citation>
    <scope>NUCLEOTIDE SEQUENCE [LARGE SCALE GENOMIC DNA]</scope>
    <source>
        <strain evidence="2 3">JC118</strain>
    </source>
</reference>